<feature type="domain" description="Glycosyl transferase family 1" evidence="1">
    <location>
        <begin position="219"/>
        <end position="309"/>
    </location>
</feature>
<evidence type="ECO:0000259" key="1">
    <source>
        <dbReference type="Pfam" id="PF00534"/>
    </source>
</evidence>
<dbReference type="InterPro" id="IPR001296">
    <property type="entry name" value="Glyco_trans_1"/>
</dbReference>
<dbReference type="Pfam" id="PF00534">
    <property type="entry name" value="Glycos_transf_1"/>
    <property type="match status" value="1"/>
</dbReference>
<dbReference type="EMBL" id="CAADFK010000024">
    <property type="protein sequence ID" value="VFK11752.1"/>
    <property type="molecule type" value="Genomic_DNA"/>
</dbReference>
<reference evidence="2" key="1">
    <citation type="submission" date="2019-02" db="EMBL/GenBank/DDBJ databases">
        <authorList>
            <person name="Gruber-Vodicka R. H."/>
            <person name="Seah K. B. B."/>
        </authorList>
    </citation>
    <scope>NUCLEOTIDE SEQUENCE</scope>
    <source>
        <strain evidence="2">BECK_S313</strain>
    </source>
</reference>
<protein>
    <submittedName>
        <fullName evidence="2">Glycosyltransferase involved in cell wall bisynthesis</fullName>
    </submittedName>
</protein>
<name>A0A450W3Y8_9GAMM</name>
<evidence type="ECO:0000313" key="2">
    <source>
        <dbReference type="EMBL" id="VFK11752.1"/>
    </source>
</evidence>
<dbReference type="SUPFAM" id="SSF53756">
    <property type="entry name" value="UDP-Glycosyltransferase/glycogen phosphorylase"/>
    <property type="match status" value="1"/>
</dbReference>
<gene>
    <name evidence="2" type="ORF">BECKLPF1236B_GA0070989_102413</name>
</gene>
<organism evidence="2">
    <name type="scientific">Candidatus Kentrum sp. LPFa</name>
    <dbReference type="NCBI Taxonomy" id="2126335"/>
    <lineage>
        <taxon>Bacteria</taxon>
        <taxon>Pseudomonadati</taxon>
        <taxon>Pseudomonadota</taxon>
        <taxon>Gammaproteobacteria</taxon>
        <taxon>Candidatus Kentrum</taxon>
    </lineage>
</organism>
<dbReference type="GO" id="GO:0016757">
    <property type="term" value="F:glycosyltransferase activity"/>
    <property type="evidence" value="ECO:0007669"/>
    <property type="project" value="InterPro"/>
</dbReference>
<proteinExistence type="predicted"/>
<keyword evidence="2" id="KW-0808">Transferase</keyword>
<dbReference type="AlphaFoldDB" id="A0A450W3Y8"/>
<accession>A0A450W3Y8</accession>
<dbReference type="Gene3D" id="3.40.50.11090">
    <property type="match status" value="1"/>
</dbReference>
<sequence>MKVKKVCFLVGSVALSGGTYVIFQHAGYLHEQGYDVTLAVQEPFDASTFTWHDQAGKLRIIPFLQAQNESFDLVIATWWRTSLDLPAFKADRYAYFVQSIESRFYSERERSLRALVDATYDLPVFFITEAGWIVDYLEKVHNQNAILVRNGIRKDIYLQDGNAIEPKSDGALRVLVEGPFNVPFKNTAFAIKLARKAGVREIWVMTGSPVHWLPGVKRVFSRVPIHKTPEIYRSCDVLLKLSTVEGMFGPPLEMFHCGGTALVFDVTGHEEYIQAGENALVVTGGKSVVSQLRMLLSDKDRLTSLKTKAMETADAWPDWNESSEKFRQWVEYVLQSHTTDQKAVRDVIQTAWTHYTSDKNRHIKDIFWILLGYKLEKPIKKLIKRSPSRLLDEIQQLRALLEVLLHLII</sequence>
<dbReference type="Gene3D" id="3.40.50.2000">
    <property type="entry name" value="Glycogen Phosphorylase B"/>
    <property type="match status" value="1"/>
</dbReference>